<comment type="similarity">
    <text evidence="2">Belongs to the peptidase A24 family.</text>
</comment>
<feature type="transmembrane region" description="Helical" evidence="7">
    <location>
        <begin position="98"/>
        <end position="118"/>
    </location>
</feature>
<dbReference type="Gene3D" id="1.20.120.1220">
    <property type="match status" value="1"/>
</dbReference>
<keyword evidence="4 7" id="KW-0812">Transmembrane</keyword>
<dbReference type="InterPro" id="IPR050882">
    <property type="entry name" value="Prepilin_peptidase/N-MTase"/>
</dbReference>
<reference evidence="10 11" key="1">
    <citation type="journal article" date="2016" name="Nat. Commun.">
        <title>Thousands of microbial genomes shed light on interconnected biogeochemical processes in an aquifer system.</title>
        <authorList>
            <person name="Anantharaman K."/>
            <person name="Brown C.T."/>
            <person name="Hug L.A."/>
            <person name="Sharon I."/>
            <person name="Castelle C.J."/>
            <person name="Probst A.J."/>
            <person name="Thomas B.C."/>
            <person name="Singh A."/>
            <person name="Wilkins M.J."/>
            <person name="Karaoz U."/>
            <person name="Brodie E.L."/>
            <person name="Williams K.H."/>
            <person name="Hubbard S.S."/>
            <person name="Banfield J.F."/>
        </authorList>
    </citation>
    <scope>NUCLEOTIDE SEQUENCE [LARGE SCALE GENOMIC DNA]</scope>
</reference>
<dbReference type="PANTHER" id="PTHR30487">
    <property type="entry name" value="TYPE 4 PREPILIN-LIKE PROTEINS LEADER PEPTIDE-PROCESSING ENZYME"/>
    <property type="match status" value="1"/>
</dbReference>
<keyword evidence="3" id="KW-1003">Cell membrane</keyword>
<evidence type="ECO:0000259" key="9">
    <source>
        <dbReference type="Pfam" id="PF06750"/>
    </source>
</evidence>
<dbReference type="EMBL" id="MEUT01000057">
    <property type="protein sequence ID" value="OGC49022.1"/>
    <property type="molecule type" value="Genomic_DNA"/>
</dbReference>
<evidence type="ECO:0000256" key="5">
    <source>
        <dbReference type="ARBA" id="ARBA00022989"/>
    </source>
</evidence>
<evidence type="ECO:0000256" key="1">
    <source>
        <dbReference type="ARBA" id="ARBA00004651"/>
    </source>
</evidence>
<feature type="domain" description="Prepilin peptidase A24 N-terminal" evidence="9">
    <location>
        <begin position="10"/>
        <end position="90"/>
    </location>
</feature>
<evidence type="ECO:0000256" key="7">
    <source>
        <dbReference type="SAM" id="Phobius"/>
    </source>
</evidence>
<feature type="transmembrane region" description="Helical" evidence="7">
    <location>
        <begin position="150"/>
        <end position="172"/>
    </location>
</feature>
<dbReference type="InterPro" id="IPR010627">
    <property type="entry name" value="Prepilin_pept_A24_N"/>
</dbReference>
<proteinExistence type="inferred from homology"/>
<feature type="transmembrane region" description="Helical" evidence="7">
    <location>
        <begin position="223"/>
        <end position="243"/>
    </location>
</feature>
<dbReference type="GO" id="GO:0004190">
    <property type="term" value="F:aspartic-type endopeptidase activity"/>
    <property type="evidence" value="ECO:0007669"/>
    <property type="project" value="InterPro"/>
</dbReference>
<gene>
    <name evidence="10" type="ORF">A2W32_02860</name>
</gene>
<dbReference type="STRING" id="1802610.A2W32_02860"/>
<feature type="domain" description="Prepilin type IV endopeptidase peptidase" evidence="8">
    <location>
        <begin position="107"/>
        <end position="212"/>
    </location>
</feature>
<name>A0A1F4UVS0_UNCKA</name>
<keyword evidence="6 7" id="KW-0472">Membrane</keyword>
<feature type="transmembrane region" description="Helical" evidence="7">
    <location>
        <begin position="6"/>
        <end position="23"/>
    </location>
</feature>
<evidence type="ECO:0000256" key="2">
    <source>
        <dbReference type="ARBA" id="ARBA00005801"/>
    </source>
</evidence>
<dbReference type="GO" id="GO:0005886">
    <property type="term" value="C:plasma membrane"/>
    <property type="evidence" value="ECO:0007669"/>
    <property type="project" value="UniProtKB-SubCell"/>
</dbReference>
<feature type="transmembrane region" description="Helical" evidence="7">
    <location>
        <begin position="72"/>
        <end position="92"/>
    </location>
</feature>
<evidence type="ECO:0000313" key="11">
    <source>
        <dbReference type="Proteomes" id="UP000177371"/>
    </source>
</evidence>
<keyword evidence="5 7" id="KW-1133">Transmembrane helix</keyword>
<feature type="transmembrane region" description="Helical" evidence="7">
    <location>
        <begin position="125"/>
        <end position="144"/>
    </location>
</feature>
<comment type="subcellular location">
    <subcellularLocation>
        <location evidence="1">Cell membrane</location>
        <topology evidence="1">Multi-pass membrane protein</topology>
    </subcellularLocation>
</comment>
<accession>A0A1F4UVS0</accession>
<evidence type="ECO:0000256" key="6">
    <source>
        <dbReference type="ARBA" id="ARBA00023136"/>
    </source>
</evidence>
<evidence type="ECO:0000256" key="4">
    <source>
        <dbReference type="ARBA" id="ARBA00022692"/>
    </source>
</evidence>
<organism evidence="10 11">
    <name type="scientific">candidate division WWE3 bacterium RBG_16_37_10</name>
    <dbReference type="NCBI Taxonomy" id="1802610"/>
    <lineage>
        <taxon>Bacteria</taxon>
        <taxon>Katanobacteria</taxon>
    </lineage>
</organism>
<comment type="caution">
    <text evidence="10">The sequence shown here is derived from an EMBL/GenBank/DDBJ whole genome shotgun (WGS) entry which is preliminary data.</text>
</comment>
<dbReference type="AlphaFoldDB" id="A0A1F4UVS0"/>
<dbReference type="InterPro" id="IPR000045">
    <property type="entry name" value="Prepilin_IV_endopep_pep"/>
</dbReference>
<evidence type="ECO:0000259" key="8">
    <source>
        <dbReference type="Pfam" id="PF01478"/>
    </source>
</evidence>
<sequence>MILILIFFFILGSAIGSFLNVVIDRTIRRETLLGRSYCDHCHATLKTVDLVPIFSFVGLGGRCRVCKKPVSWQYPIVEAIAGILFVISFLVLSAAGNLAIASLLFNFFLVSILIIVAVVDIKFSLIPTSFIYLASLLALIYNFIFLNQGVFIQNVGTAFLAALVFGLIVLATRGKGMGTGDITLAFLMGLVLGFGQMVLAVFLAFFSGALVSVFLIILGKKHFGQTIPFAPFLVLGFFIGLFWGKQILQWYLMVY</sequence>
<evidence type="ECO:0000313" key="10">
    <source>
        <dbReference type="EMBL" id="OGC49022.1"/>
    </source>
</evidence>
<feature type="transmembrane region" description="Helical" evidence="7">
    <location>
        <begin position="184"/>
        <end position="217"/>
    </location>
</feature>
<dbReference type="Pfam" id="PF01478">
    <property type="entry name" value="Peptidase_A24"/>
    <property type="match status" value="1"/>
</dbReference>
<dbReference type="Proteomes" id="UP000177371">
    <property type="component" value="Unassembled WGS sequence"/>
</dbReference>
<evidence type="ECO:0008006" key="12">
    <source>
        <dbReference type="Google" id="ProtNLM"/>
    </source>
</evidence>
<evidence type="ECO:0000256" key="3">
    <source>
        <dbReference type="ARBA" id="ARBA00022475"/>
    </source>
</evidence>
<dbReference type="Pfam" id="PF06750">
    <property type="entry name" value="A24_N_bact"/>
    <property type="match status" value="1"/>
</dbReference>
<dbReference type="PANTHER" id="PTHR30487:SF0">
    <property type="entry name" value="PREPILIN LEADER PEPTIDASE_N-METHYLTRANSFERASE-RELATED"/>
    <property type="match status" value="1"/>
</dbReference>
<protein>
    <recommendedName>
        <fullName evidence="12">Prepilin peptidase</fullName>
    </recommendedName>
</protein>
<dbReference type="GO" id="GO:0006465">
    <property type="term" value="P:signal peptide processing"/>
    <property type="evidence" value="ECO:0007669"/>
    <property type="project" value="TreeGrafter"/>
</dbReference>